<dbReference type="InterPro" id="IPR007712">
    <property type="entry name" value="RelE/ParE_toxin"/>
</dbReference>
<dbReference type="AlphaFoldDB" id="A0A2M8AS11"/>
<comment type="similarity">
    <text evidence="1">Belongs to the RelE toxin family.</text>
</comment>
<name>A0A2M8AS11_9BACT</name>
<sequence length="83" mass="9833">MNYRLLYHPLVLKEDIPPLNKDIKTRIKAGIENRLLTEPALYGKPLRYSLKPLWSLRIGDYRVIYKTEETEITILKIGHRKDV</sequence>
<evidence type="ECO:0000313" key="4">
    <source>
        <dbReference type="Proteomes" id="UP000231366"/>
    </source>
</evidence>
<comment type="caution">
    <text evidence="3">The sequence shown here is derived from an EMBL/GenBank/DDBJ whole genome shotgun (WGS) entry which is preliminary data.</text>
</comment>
<evidence type="ECO:0000256" key="1">
    <source>
        <dbReference type="ARBA" id="ARBA00006226"/>
    </source>
</evidence>
<protein>
    <submittedName>
        <fullName evidence="3">Type II toxin-antitoxin system RelE/ParE family toxin</fullName>
    </submittedName>
</protein>
<evidence type="ECO:0000256" key="2">
    <source>
        <dbReference type="ARBA" id="ARBA00022649"/>
    </source>
</evidence>
<gene>
    <name evidence="3" type="ORF">CO110_08230</name>
</gene>
<keyword evidence="2" id="KW-1277">Toxin-antitoxin system</keyword>
<organism evidence="3 4">
    <name type="scientific">Candidatus Desantisbacteria bacterium CG_4_9_14_3_um_filter_40_11</name>
    <dbReference type="NCBI Taxonomy" id="1974546"/>
    <lineage>
        <taxon>Bacteria</taxon>
        <taxon>Candidatus Desantisiibacteriota</taxon>
    </lineage>
</organism>
<dbReference type="InterPro" id="IPR035093">
    <property type="entry name" value="RelE/ParE_toxin_dom_sf"/>
</dbReference>
<accession>A0A2M8AS11</accession>
<proteinExistence type="inferred from homology"/>
<evidence type="ECO:0000313" key="3">
    <source>
        <dbReference type="EMBL" id="PJB28933.1"/>
    </source>
</evidence>
<dbReference type="SUPFAM" id="SSF143011">
    <property type="entry name" value="RelE-like"/>
    <property type="match status" value="1"/>
</dbReference>
<dbReference type="EMBL" id="PFUI01000214">
    <property type="protein sequence ID" value="PJB28933.1"/>
    <property type="molecule type" value="Genomic_DNA"/>
</dbReference>
<reference evidence="4" key="1">
    <citation type="submission" date="2017-09" db="EMBL/GenBank/DDBJ databases">
        <title>Depth-based differentiation of microbial function through sediment-hosted aquifers and enrichment of novel symbionts in the deep terrestrial subsurface.</title>
        <authorList>
            <person name="Probst A.J."/>
            <person name="Ladd B."/>
            <person name="Jarett J.K."/>
            <person name="Geller-Mcgrath D.E."/>
            <person name="Sieber C.M.K."/>
            <person name="Emerson J.B."/>
            <person name="Anantharaman K."/>
            <person name="Thomas B.C."/>
            <person name="Malmstrom R."/>
            <person name="Stieglmeier M."/>
            <person name="Klingl A."/>
            <person name="Woyke T."/>
            <person name="Ryan C.M."/>
            <person name="Banfield J.F."/>
        </authorList>
    </citation>
    <scope>NUCLEOTIDE SEQUENCE [LARGE SCALE GENOMIC DNA]</scope>
</reference>
<dbReference type="Pfam" id="PF05016">
    <property type="entry name" value="ParE_toxin"/>
    <property type="match status" value="1"/>
</dbReference>
<dbReference type="Proteomes" id="UP000231366">
    <property type="component" value="Unassembled WGS sequence"/>
</dbReference>
<dbReference type="PANTHER" id="PTHR35601">
    <property type="entry name" value="TOXIN RELE"/>
    <property type="match status" value="1"/>
</dbReference>
<dbReference type="PANTHER" id="PTHR35601:SF1">
    <property type="entry name" value="TOXIN RELE"/>
    <property type="match status" value="1"/>
</dbReference>
<dbReference type="Gene3D" id="3.30.2310.20">
    <property type="entry name" value="RelE-like"/>
    <property type="match status" value="1"/>
</dbReference>